<sequence>MTLEIKGQLTDRPTVGPNPDLFFEWSACKHTVIGCLAKLERKTKYLTYAENAASEDGNLPPASYGELLAPGTAYVADFIGQVPQSVPVDSLKICPVQSGNCIPTRELWHPQG</sequence>
<keyword evidence="2" id="KW-1185">Reference proteome</keyword>
<dbReference type="RefSeq" id="WP_208268689.1">
    <property type="nucleotide sequence ID" value="NZ_JAGEOK010000014.1"/>
</dbReference>
<proteinExistence type="predicted"/>
<protein>
    <submittedName>
        <fullName evidence="1">Uncharacterized protein</fullName>
    </submittedName>
</protein>
<organism evidence="1 2">
    <name type="scientific">Actinomadura nitritigenes</name>
    <dbReference type="NCBI Taxonomy" id="134602"/>
    <lineage>
        <taxon>Bacteria</taxon>
        <taxon>Bacillati</taxon>
        <taxon>Actinomycetota</taxon>
        <taxon>Actinomycetes</taxon>
        <taxon>Streptosporangiales</taxon>
        <taxon>Thermomonosporaceae</taxon>
        <taxon>Actinomadura</taxon>
    </lineage>
</organism>
<dbReference type="Proteomes" id="UP000666915">
    <property type="component" value="Unassembled WGS sequence"/>
</dbReference>
<reference evidence="1 2" key="1">
    <citation type="submission" date="2021-03" db="EMBL/GenBank/DDBJ databases">
        <authorList>
            <person name="Kanchanasin P."/>
            <person name="Saeng-In P."/>
            <person name="Phongsopitanun W."/>
            <person name="Yuki M."/>
            <person name="Kudo T."/>
            <person name="Ohkuma M."/>
            <person name="Tanasupawat S."/>
        </authorList>
    </citation>
    <scope>NUCLEOTIDE SEQUENCE [LARGE SCALE GENOMIC DNA]</scope>
    <source>
        <strain evidence="1 2">L46</strain>
    </source>
</reference>
<evidence type="ECO:0000313" key="2">
    <source>
        <dbReference type="Proteomes" id="UP000666915"/>
    </source>
</evidence>
<gene>
    <name evidence="1" type="ORF">J4557_22495</name>
</gene>
<accession>A0ABS3R2G2</accession>
<name>A0ABS3R2G2_9ACTN</name>
<evidence type="ECO:0000313" key="1">
    <source>
        <dbReference type="EMBL" id="MBO2440301.1"/>
    </source>
</evidence>
<dbReference type="EMBL" id="JAGEOK010000014">
    <property type="protein sequence ID" value="MBO2440301.1"/>
    <property type="molecule type" value="Genomic_DNA"/>
</dbReference>
<comment type="caution">
    <text evidence="1">The sequence shown here is derived from an EMBL/GenBank/DDBJ whole genome shotgun (WGS) entry which is preliminary data.</text>
</comment>